<evidence type="ECO:0000313" key="8">
    <source>
        <dbReference type="Proteomes" id="UP000237271"/>
    </source>
</evidence>
<evidence type="ECO:0000313" key="7">
    <source>
        <dbReference type="EMBL" id="POM80215.1"/>
    </source>
</evidence>
<evidence type="ECO:0000256" key="5">
    <source>
        <dbReference type="SAM" id="MobiDB-lite"/>
    </source>
</evidence>
<dbReference type="InterPro" id="IPR017853">
    <property type="entry name" value="GH"/>
</dbReference>
<dbReference type="Gene3D" id="3.20.20.80">
    <property type="entry name" value="Glycosidases"/>
    <property type="match status" value="1"/>
</dbReference>
<dbReference type="PANTHER" id="PTHR10353">
    <property type="entry name" value="GLYCOSYL HYDROLASE"/>
    <property type="match status" value="1"/>
</dbReference>
<evidence type="ECO:0000256" key="2">
    <source>
        <dbReference type="ARBA" id="ARBA00022801"/>
    </source>
</evidence>
<dbReference type="PANTHER" id="PTHR10353:SF36">
    <property type="entry name" value="LP05116P"/>
    <property type="match status" value="1"/>
</dbReference>
<comment type="similarity">
    <text evidence="1 4">Belongs to the glycosyl hydrolase 1 family.</text>
</comment>
<gene>
    <name evidence="7" type="ORF">PHPALM_1979</name>
</gene>
<dbReference type="AlphaFoldDB" id="A0A2P4YQX1"/>
<name>A0A2P4YQX1_9STRA</name>
<dbReference type="Pfam" id="PF00232">
    <property type="entry name" value="Glyco_hydro_1"/>
    <property type="match status" value="1"/>
</dbReference>
<accession>A0A2P4YQX1</accession>
<dbReference type="GO" id="GO:0008422">
    <property type="term" value="F:beta-glucosidase activity"/>
    <property type="evidence" value="ECO:0007669"/>
    <property type="project" value="TreeGrafter"/>
</dbReference>
<evidence type="ECO:0000256" key="1">
    <source>
        <dbReference type="ARBA" id="ARBA00010838"/>
    </source>
</evidence>
<feature type="signal peptide" evidence="6">
    <location>
        <begin position="1"/>
        <end position="22"/>
    </location>
</feature>
<comment type="caution">
    <text evidence="7">The sequence shown here is derived from an EMBL/GenBank/DDBJ whole genome shotgun (WGS) entry which is preliminary data.</text>
</comment>
<proteinExistence type="inferred from homology"/>
<feature type="compositionally biased region" description="Basic and acidic residues" evidence="5">
    <location>
        <begin position="441"/>
        <end position="454"/>
    </location>
</feature>
<dbReference type="GO" id="GO:0005975">
    <property type="term" value="P:carbohydrate metabolic process"/>
    <property type="evidence" value="ECO:0007669"/>
    <property type="project" value="InterPro"/>
</dbReference>
<keyword evidence="3" id="KW-0326">Glycosidase</keyword>
<feature type="region of interest" description="Disordered" evidence="5">
    <location>
        <begin position="441"/>
        <end position="460"/>
    </location>
</feature>
<dbReference type="InterPro" id="IPR001360">
    <property type="entry name" value="Glyco_hydro_1"/>
</dbReference>
<dbReference type="Proteomes" id="UP000237271">
    <property type="component" value="Unassembled WGS sequence"/>
</dbReference>
<keyword evidence="6" id="KW-0732">Signal</keyword>
<sequence>MPLSQILVSFSLYLGLWSFTTASDARCFPSNFQFGAELHDYNVSGVERVSAMGLSSVQFSMSWSRVMQWNAETNKMQVNREGVEFYHTLLNELQVHGLQAAVTLSHFDLPSTLQDGWLHSDIVTHFEAFASLAFNEYGHRVKFWVTFNEPLTFINGGYGSRNAAEGVKSSNDYTVAHNVLCAHARAVALFRELKQQDVVDASARIGIELNAEYGYPVEESNARDVAAVERKMQFDLGWFLMPLVTGDYPGIMRKRVGKRLPQFSREESALIKGSYDVLMLNHYNSRVVTDCDSERSEITCDKLPQGHARDRWIDDTRARSNTRARNAEFSSLADYSDDYMATIKWLHAKDPSTEILLTENIWCDNDQLQANMKQMYKAVVEENIPIIGYSVSFLDTYDTVRTGQNYSKQGSVELTRNLAHLSTTKCLDDWSFETTLKDSEEKKAAEEIREKQRNPEGGSNGVSLVPWSLNEVVLLVVVGLAILGAITCEAMRELRLSSQGSPEELQVLITIED</sequence>
<organism evidence="7 8">
    <name type="scientific">Phytophthora palmivora</name>
    <dbReference type="NCBI Taxonomy" id="4796"/>
    <lineage>
        <taxon>Eukaryota</taxon>
        <taxon>Sar</taxon>
        <taxon>Stramenopiles</taxon>
        <taxon>Oomycota</taxon>
        <taxon>Peronosporomycetes</taxon>
        <taxon>Peronosporales</taxon>
        <taxon>Peronosporaceae</taxon>
        <taxon>Phytophthora</taxon>
    </lineage>
</organism>
<keyword evidence="8" id="KW-1185">Reference proteome</keyword>
<protein>
    <submittedName>
        <fullName evidence="7">Glycoside hydrolase</fullName>
    </submittedName>
</protein>
<feature type="chain" id="PRO_5015140007" evidence="6">
    <location>
        <begin position="23"/>
        <end position="513"/>
    </location>
</feature>
<keyword evidence="2 7" id="KW-0378">Hydrolase</keyword>
<dbReference type="SUPFAM" id="SSF51445">
    <property type="entry name" value="(Trans)glycosidases"/>
    <property type="match status" value="1"/>
</dbReference>
<dbReference type="EMBL" id="NCKW01000623">
    <property type="protein sequence ID" value="POM80215.1"/>
    <property type="molecule type" value="Genomic_DNA"/>
</dbReference>
<dbReference type="OrthoDB" id="65569at2759"/>
<evidence type="ECO:0000256" key="4">
    <source>
        <dbReference type="RuleBase" id="RU003690"/>
    </source>
</evidence>
<reference evidence="7 8" key="1">
    <citation type="journal article" date="2017" name="Genome Biol. Evol.">
        <title>Phytophthora megakarya and P. palmivora, closely related causal agents of cacao black pod rot, underwent increases in genome sizes and gene numbers by different mechanisms.</title>
        <authorList>
            <person name="Ali S.S."/>
            <person name="Shao J."/>
            <person name="Lary D.J."/>
            <person name="Kronmiller B."/>
            <person name="Shen D."/>
            <person name="Strem M.D."/>
            <person name="Amoako-Attah I."/>
            <person name="Akrofi A.Y."/>
            <person name="Begoude B.A."/>
            <person name="Ten Hoopen G.M."/>
            <person name="Coulibaly K."/>
            <person name="Kebe B.I."/>
            <person name="Melnick R.L."/>
            <person name="Guiltinan M.J."/>
            <person name="Tyler B.M."/>
            <person name="Meinhardt L.W."/>
            <person name="Bailey B.A."/>
        </authorList>
    </citation>
    <scope>NUCLEOTIDE SEQUENCE [LARGE SCALE GENOMIC DNA]</scope>
    <source>
        <strain evidence="8">sbr112.9</strain>
    </source>
</reference>
<evidence type="ECO:0000256" key="6">
    <source>
        <dbReference type="SAM" id="SignalP"/>
    </source>
</evidence>
<evidence type="ECO:0000256" key="3">
    <source>
        <dbReference type="ARBA" id="ARBA00023295"/>
    </source>
</evidence>